<feature type="compositionally biased region" description="Polar residues" evidence="3">
    <location>
        <begin position="13"/>
        <end position="24"/>
    </location>
</feature>
<dbReference type="Proteomes" id="UP001165063">
    <property type="component" value="Unassembled WGS sequence"/>
</dbReference>
<dbReference type="PANTHER" id="PTHR47845">
    <property type="entry name" value="NUCLEAR SPECKLE SPLICING REGULATORY PROTEIN 1 HOMOLOG"/>
    <property type="match status" value="1"/>
</dbReference>
<feature type="region of interest" description="Disordered" evidence="3">
    <location>
        <begin position="1"/>
        <end position="24"/>
    </location>
</feature>
<comment type="similarity">
    <text evidence="1">Belongs to the NSRP1 family.</text>
</comment>
<dbReference type="GO" id="GO:0000381">
    <property type="term" value="P:regulation of alternative mRNA splicing, via spliceosome"/>
    <property type="evidence" value="ECO:0007669"/>
    <property type="project" value="InterPro"/>
</dbReference>
<protein>
    <submittedName>
        <fullName evidence="5">Unnamed protein product</fullName>
    </submittedName>
</protein>
<evidence type="ECO:0000313" key="6">
    <source>
        <dbReference type="Proteomes" id="UP001165063"/>
    </source>
</evidence>
<dbReference type="AlphaFoldDB" id="A0A9W7DKM5"/>
<evidence type="ECO:0000256" key="1">
    <source>
        <dbReference type="ARBA" id="ARBA00010126"/>
    </source>
</evidence>
<feature type="region of interest" description="Disordered" evidence="3">
    <location>
        <begin position="65"/>
        <end position="107"/>
    </location>
</feature>
<feature type="domain" description="Nuclear speckle splicing regulatory protein 1 N-terminal" evidence="4">
    <location>
        <begin position="42"/>
        <end position="151"/>
    </location>
</feature>
<evidence type="ECO:0000256" key="3">
    <source>
        <dbReference type="SAM" id="MobiDB-lite"/>
    </source>
</evidence>
<keyword evidence="2" id="KW-0175">Coiled coil</keyword>
<sequence length="264" mass="31017">MKIANVFGEESDSASGSENESKIQNCLEQRKRKIAKQQQNLKEKEETLQDSAIYQYDEVYEDIKSSSMHSKKRKTGKSAEDYAKRTVSNLQMAQQRRELDKLKQQQEKRDLELANELQNDEFKEKDVFVTDSYRKQQDELNLKLKQLDKNDRAVDDENEIRPLSPDKTKSTTGSSSLVDKNAVPKRMSDKYGDKSKDQPSKRRYDLFKGDQDSNPESEAKKNSLTRDAKIQKLIKSKITPEELEQFKQRFFKRQEERKRKGIRY</sequence>
<evidence type="ECO:0000313" key="5">
    <source>
        <dbReference type="EMBL" id="GMG56209.1"/>
    </source>
</evidence>
<evidence type="ECO:0000259" key="4">
    <source>
        <dbReference type="Pfam" id="PF09745"/>
    </source>
</evidence>
<dbReference type="EMBL" id="BSXU01007072">
    <property type="protein sequence ID" value="GMG56209.1"/>
    <property type="molecule type" value="Genomic_DNA"/>
</dbReference>
<feature type="compositionally biased region" description="Basic and acidic residues" evidence="3">
    <location>
        <begin position="95"/>
        <end position="107"/>
    </location>
</feature>
<proteinExistence type="inferred from homology"/>
<reference evidence="5" key="1">
    <citation type="submission" date="2023-04" db="EMBL/GenBank/DDBJ databases">
        <title>Ambrosiozyma monospora NBRC 1965.</title>
        <authorList>
            <person name="Ichikawa N."/>
            <person name="Sato H."/>
            <person name="Tonouchi N."/>
        </authorList>
    </citation>
    <scope>NUCLEOTIDE SEQUENCE</scope>
    <source>
        <strain evidence="5">NBRC 1965</strain>
    </source>
</reference>
<comment type="caution">
    <text evidence="5">The sequence shown here is derived from an EMBL/GenBank/DDBJ whole genome shotgun (WGS) entry which is preliminary data.</text>
</comment>
<gene>
    <name evidence="5" type="ORF">Amon01_000827600</name>
</gene>
<keyword evidence="6" id="KW-1185">Reference proteome</keyword>
<dbReference type="InterPro" id="IPR018612">
    <property type="entry name" value="NSRP1_N"/>
</dbReference>
<organism evidence="5 6">
    <name type="scientific">Ambrosiozyma monospora</name>
    <name type="common">Yeast</name>
    <name type="synonym">Endomycopsis monosporus</name>
    <dbReference type="NCBI Taxonomy" id="43982"/>
    <lineage>
        <taxon>Eukaryota</taxon>
        <taxon>Fungi</taxon>
        <taxon>Dikarya</taxon>
        <taxon>Ascomycota</taxon>
        <taxon>Saccharomycotina</taxon>
        <taxon>Pichiomycetes</taxon>
        <taxon>Pichiales</taxon>
        <taxon>Pichiaceae</taxon>
        <taxon>Ambrosiozyma</taxon>
    </lineage>
</organism>
<dbReference type="OrthoDB" id="3981273at2759"/>
<feature type="region of interest" description="Disordered" evidence="3">
    <location>
        <begin position="139"/>
        <end position="227"/>
    </location>
</feature>
<evidence type="ECO:0000256" key="2">
    <source>
        <dbReference type="ARBA" id="ARBA00023054"/>
    </source>
</evidence>
<accession>A0A9W7DKM5</accession>
<dbReference type="InterPro" id="IPR053246">
    <property type="entry name" value="NS_splicing_regulatory_protein"/>
</dbReference>
<dbReference type="Pfam" id="PF09745">
    <property type="entry name" value="NSRP1_N"/>
    <property type="match status" value="1"/>
</dbReference>
<feature type="compositionally biased region" description="Basic and acidic residues" evidence="3">
    <location>
        <begin position="139"/>
        <end position="155"/>
    </location>
</feature>
<dbReference type="PANTHER" id="PTHR47845:SF1">
    <property type="entry name" value="NUCLEAR SPECKLE SPLICING REGULATORY PROTEIN 1 HOMOLOG"/>
    <property type="match status" value="1"/>
</dbReference>
<name>A0A9W7DKM5_AMBMO</name>
<feature type="compositionally biased region" description="Basic and acidic residues" evidence="3">
    <location>
        <begin position="186"/>
        <end position="227"/>
    </location>
</feature>